<accession>A0A0F9WFV0</accession>
<dbReference type="InterPro" id="IPR014729">
    <property type="entry name" value="Rossmann-like_a/b/a_fold"/>
</dbReference>
<evidence type="ECO:0000259" key="3">
    <source>
        <dbReference type="SMART" id="SM00893"/>
    </source>
</evidence>
<dbReference type="Pfam" id="PF01012">
    <property type="entry name" value="ETF"/>
    <property type="match status" value="1"/>
</dbReference>
<dbReference type="InterPro" id="IPR033947">
    <property type="entry name" value="ETF_alpha_N"/>
</dbReference>
<sequence length="343" mass="36615">MNKTAETSWNGVFILAEQFAGRVLPVSFELLRRGRELADTCGTTLSAMIFGHEICRDGLQELIDCGADRVVATEAAELEHFLVEPYAACMLDVVEQYHPDIILAAATTTGRTLMPYVAVKLHAGLTADCTELAIEADSGNLLQIRPAIGGNILATIKTPDHRPQMATVRPHSTRPAERVDGRSGEIVCQAAPADRLAGRVEHLEFIADDSPHHLEDADVVVVVGRGIKKGENVSVGAELAEALDAALGASREVVDRGWLTYPHQIGLSGKTVTPRLYVGLGVSGSIQHLAGMQTSETIVAVNTDADAQIFQVADIGIVGDLFEIAPALTAALRQVKQDNSTTK</sequence>
<proteinExistence type="inferred from homology"/>
<dbReference type="PIRSF" id="PIRSF000089">
    <property type="entry name" value="Electra_flavoP_a"/>
    <property type="match status" value="1"/>
</dbReference>
<dbReference type="SMART" id="SM00893">
    <property type="entry name" value="ETF"/>
    <property type="match status" value="1"/>
</dbReference>
<dbReference type="InterPro" id="IPR029035">
    <property type="entry name" value="DHS-like_NAD/FAD-binding_dom"/>
</dbReference>
<dbReference type="Pfam" id="PF00766">
    <property type="entry name" value="ETF_alpha"/>
    <property type="match status" value="1"/>
</dbReference>
<dbReference type="InterPro" id="IPR001308">
    <property type="entry name" value="ETF_a/FixB"/>
</dbReference>
<dbReference type="PANTHER" id="PTHR43153">
    <property type="entry name" value="ELECTRON TRANSFER FLAVOPROTEIN ALPHA"/>
    <property type="match status" value="1"/>
</dbReference>
<evidence type="ECO:0000313" key="4">
    <source>
        <dbReference type="EMBL" id="KKO11313.1"/>
    </source>
</evidence>
<comment type="similarity">
    <text evidence="1">Belongs to the ETF alpha-subunit/FixB family.</text>
</comment>
<feature type="region of interest" description="Disordered" evidence="2">
    <location>
        <begin position="163"/>
        <end position="182"/>
    </location>
</feature>
<dbReference type="InterPro" id="IPR014731">
    <property type="entry name" value="ETF_asu_C"/>
</dbReference>
<dbReference type="SUPFAM" id="SSF52402">
    <property type="entry name" value="Adenine nucleotide alpha hydrolases-like"/>
    <property type="match status" value="1"/>
</dbReference>
<comment type="caution">
    <text evidence="4">The sequence shown here is derived from an EMBL/GenBank/DDBJ whole genome shotgun (WGS) entry which is preliminary data.</text>
</comment>
<dbReference type="Gene3D" id="3.40.50.620">
    <property type="entry name" value="HUPs"/>
    <property type="match status" value="1"/>
</dbReference>
<dbReference type="AlphaFoldDB" id="A0A0F9WFV0"/>
<dbReference type="GO" id="GO:0033539">
    <property type="term" value="P:fatty acid beta-oxidation using acyl-CoA dehydrogenase"/>
    <property type="evidence" value="ECO:0007669"/>
    <property type="project" value="TreeGrafter"/>
</dbReference>
<dbReference type="EMBL" id="LAZR01000003">
    <property type="protein sequence ID" value="KKO11313.1"/>
    <property type="molecule type" value="Genomic_DNA"/>
</dbReference>
<dbReference type="SUPFAM" id="SSF52467">
    <property type="entry name" value="DHS-like NAD/FAD-binding domain"/>
    <property type="match status" value="1"/>
</dbReference>
<dbReference type="PANTHER" id="PTHR43153:SF1">
    <property type="entry name" value="ELECTRON TRANSFER FLAVOPROTEIN SUBUNIT ALPHA, MITOCHONDRIAL"/>
    <property type="match status" value="1"/>
</dbReference>
<dbReference type="GO" id="GO:0009055">
    <property type="term" value="F:electron transfer activity"/>
    <property type="evidence" value="ECO:0007669"/>
    <property type="project" value="InterPro"/>
</dbReference>
<reference evidence="4" key="1">
    <citation type="journal article" date="2015" name="Nature">
        <title>Complex archaea that bridge the gap between prokaryotes and eukaryotes.</title>
        <authorList>
            <person name="Spang A."/>
            <person name="Saw J.H."/>
            <person name="Jorgensen S.L."/>
            <person name="Zaremba-Niedzwiedzka K."/>
            <person name="Martijn J."/>
            <person name="Lind A.E."/>
            <person name="van Eijk R."/>
            <person name="Schleper C."/>
            <person name="Guy L."/>
            <person name="Ettema T.J."/>
        </authorList>
    </citation>
    <scope>NUCLEOTIDE SEQUENCE</scope>
</reference>
<protein>
    <recommendedName>
        <fullName evidence="3">Electron transfer flavoprotein alpha/beta-subunit N-terminal domain-containing protein</fullName>
    </recommendedName>
</protein>
<dbReference type="InterPro" id="IPR014730">
    <property type="entry name" value="ETF_a/b_N"/>
</dbReference>
<dbReference type="Gene3D" id="3.40.50.1220">
    <property type="entry name" value="TPP-binding domain"/>
    <property type="match status" value="1"/>
</dbReference>
<evidence type="ECO:0000256" key="1">
    <source>
        <dbReference type="ARBA" id="ARBA00005817"/>
    </source>
</evidence>
<dbReference type="GO" id="GO:0050660">
    <property type="term" value="F:flavin adenine dinucleotide binding"/>
    <property type="evidence" value="ECO:0007669"/>
    <property type="project" value="InterPro"/>
</dbReference>
<name>A0A0F9WFV0_9ZZZZ</name>
<organism evidence="4">
    <name type="scientific">marine sediment metagenome</name>
    <dbReference type="NCBI Taxonomy" id="412755"/>
    <lineage>
        <taxon>unclassified sequences</taxon>
        <taxon>metagenomes</taxon>
        <taxon>ecological metagenomes</taxon>
    </lineage>
</organism>
<evidence type="ECO:0000256" key="2">
    <source>
        <dbReference type="SAM" id="MobiDB-lite"/>
    </source>
</evidence>
<gene>
    <name evidence="4" type="ORF">LCGC14_0017930</name>
</gene>
<feature type="domain" description="Electron transfer flavoprotein alpha/beta-subunit N-terminal" evidence="3">
    <location>
        <begin position="12"/>
        <end position="200"/>
    </location>
</feature>
<dbReference type="CDD" id="cd01715">
    <property type="entry name" value="ETF_alpha"/>
    <property type="match status" value="1"/>
</dbReference>